<keyword evidence="1" id="KW-0479">Metal-binding</keyword>
<dbReference type="InterPro" id="IPR018957">
    <property type="entry name" value="Znf_C3HC4_RING-type"/>
</dbReference>
<feature type="compositionally biased region" description="Basic and acidic residues" evidence="5">
    <location>
        <begin position="689"/>
        <end position="700"/>
    </location>
</feature>
<dbReference type="RefSeq" id="XP_018009490.1">
    <property type="nucleotide sequence ID" value="XM_018154001.2"/>
</dbReference>
<feature type="domain" description="RING-type" evidence="6">
    <location>
        <begin position="1589"/>
        <end position="1634"/>
    </location>
</feature>
<keyword evidence="3" id="KW-0862">Zinc</keyword>
<feature type="compositionally biased region" description="Basic and acidic residues" evidence="5">
    <location>
        <begin position="17"/>
        <end position="26"/>
    </location>
</feature>
<name>A0A8B7N793_HYAAZ</name>
<feature type="compositionally biased region" description="Basic and acidic residues" evidence="5">
    <location>
        <begin position="1554"/>
        <end position="1563"/>
    </location>
</feature>
<dbReference type="Gene3D" id="3.30.40.10">
    <property type="entry name" value="Zinc/RING finger domain, C3HC4 (zinc finger)"/>
    <property type="match status" value="1"/>
</dbReference>
<feature type="region of interest" description="Disordered" evidence="5">
    <location>
        <begin position="1242"/>
        <end position="1296"/>
    </location>
</feature>
<feature type="compositionally biased region" description="Acidic residues" evidence="5">
    <location>
        <begin position="1533"/>
        <end position="1546"/>
    </location>
</feature>
<dbReference type="GO" id="GO:0045944">
    <property type="term" value="P:positive regulation of transcription by RNA polymerase II"/>
    <property type="evidence" value="ECO:0007669"/>
    <property type="project" value="TreeGrafter"/>
</dbReference>
<dbReference type="PANTHER" id="PTHR23041:SF78">
    <property type="entry name" value="E3 UBIQUITIN-PROTEIN LIGASE RNF4"/>
    <property type="match status" value="1"/>
</dbReference>
<evidence type="ECO:0000259" key="6">
    <source>
        <dbReference type="PROSITE" id="PS50089"/>
    </source>
</evidence>
<feature type="compositionally biased region" description="Polar residues" evidence="5">
    <location>
        <begin position="1287"/>
        <end position="1296"/>
    </location>
</feature>
<feature type="region of interest" description="Disordered" evidence="5">
    <location>
        <begin position="131"/>
        <end position="150"/>
    </location>
</feature>
<evidence type="ECO:0000256" key="1">
    <source>
        <dbReference type="ARBA" id="ARBA00022723"/>
    </source>
</evidence>
<evidence type="ECO:0000256" key="4">
    <source>
        <dbReference type="PROSITE-ProRule" id="PRU00175"/>
    </source>
</evidence>
<dbReference type="SUPFAM" id="SSF57850">
    <property type="entry name" value="RING/U-box"/>
    <property type="match status" value="1"/>
</dbReference>
<feature type="region of interest" description="Disordered" evidence="5">
    <location>
        <begin position="1021"/>
        <end position="1104"/>
    </location>
</feature>
<dbReference type="SMART" id="SM00184">
    <property type="entry name" value="RING"/>
    <property type="match status" value="1"/>
</dbReference>
<gene>
    <name evidence="8" type="primary">LOC108667019</name>
</gene>
<dbReference type="InterPro" id="IPR001841">
    <property type="entry name" value="Znf_RING"/>
</dbReference>
<feature type="region of interest" description="Disordered" evidence="5">
    <location>
        <begin position="1150"/>
        <end position="1187"/>
    </location>
</feature>
<feature type="region of interest" description="Disordered" evidence="5">
    <location>
        <begin position="1201"/>
        <end position="1222"/>
    </location>
</feature>
<dbReference type="InterPro" id="IPR017907">
    <property type="entry name" value="Znf_RING_CS"/>
</dbReference>
<dbReference type="PROSITE" id="PS50089">
    <property type="entry name" value="ZF_RING_2"/>
    <property type="match status" value="1"/>
</dbReference>
<reference evidence="8" key="1">
    <citation type="submission" date="2025-08" db="UniProtKB">
        <authorList>
            <consortium name="RefSeq"/>
        </authorList>
    </citation>
    <scope>IDENTIFICATION</scope>
    <source>
        <tissue evidence="8">Whole organism</tissue>
    </source>
</reference>
<evidence type="ECO:0000256" key="3">
    <source>
        <dbReference type="ARBA" id="ARBA00022833"/>
    </source>
</evidence>
<dbReference type="GO" id="GO:0008270">
    <property type="term" value="F:zinc ion binding"/>
    <property type="evidence" value="ECO:0007669"/>
    <property type="project" value="UniProtKB-KW"/>
</dbReference>
<feature type="region of interest" description="Disordered" evidence="5">
    <location>
        <begin position="325"/>
        <end position="369"/>
    </location>
</feature>
<feature type="compositionally biased region" description="Acidic residues" evidence="5">
    <location>
        <begin position="637"/>
        <end position="648"/>
    </location>
</feature>
<dbReference type="OrthoDB" id="6359588at2759"/>
<feature type="compositionally biased region" description="Polar residues" evidence="5">
    <location>
        <begin position="330"/>
        <end position="342"/>
    </location>
</feature>
<sequence length="1647" mass="177958">MSESPLHTNNSVSPPWKDGDCEDYHSLKSPGLEPKSLQDDGHNESLADPAIKSVQDEALSPPMPLLDTNKVDTIEEFSKDKSEDGCPADGEQECCEDDQNLPMASDDADASSILTDDPDQHYMEDFHGNSMSEGEDNSVTSHECMSSSNSYHPPVMNSDGMASVDNGPGQFLDCNRHLYNSFDANLPVEEDDIPVSSCMSTPVGQCHGGLNNMPNSEPGATNSSHLVEVSSLRICEQSSSDEAVDFSSAFKSNKITKLNNSNGFESSPNLTTSLLKAVNASIENEATEKITSSLTDTRSTSFAQSIIQDTKCLSECNKLMALDSSDCTKDQNNGSEKSSNDATRVPVRCSNPKAMVRSKISRKPSRVSQRLLSKRISKSQENSLLESPLCPSQSLQNFEDLAESIATQDTSLSAPVMSPVSFSLPAILSSSNDELDNSDNVPKVLPAAQECVADNILATMPSAADVEHPADAVLKETATSVMQVIEKDQNSCKFNSNREENTDDDIDGTGANIESSGHEGKTKTNSIQLPPKNVQTEIFECQEEAMGSCSQGRTDTLLSLIKANNLHSSENFNSLDAGGSEISDLVCKLKNIEQSNASCNGTNSSKNISDEDLSSKKGYTNLLKKPKNEERITNNDSDNDSTADELPDIDAGNCLKKMKRTELASEAPMIENLEELPDVDCMQSPSQSDQKESQTSKVSDDQVDNTSPVMKPEKISKTDPPAFPLRKKRLCKPCDEYSVTLPSKSDGKTLIFTRKPTFSLAGSSRDTAEETSARYYQNYLRCKRRIADYERKLREQFTDTDSDDSIEHYKREADRRRWMDKKAILSERMKNLVALNGGPFDVDLALKNTDDSCDDLPSLYPPSSCAAVDTMNDLMDEALNSSKTGSDDDIIVEDKSSFRRRVKHTLGFKRRPKMWQKKRKCDDTADVVDLTNEIDSNDDGDVEVLQHDKPVVYLKTESRRKKRRSSLRLTENNSTTAAAAAQTIDLVAPEAAIQPQPIDFNDPNLLFGTLLEQPERFVVPKLDEKQDSPDSTNIKATSGPDLLAASGPLNKLSGNSDEGHLCSGSGSSNAPNKVDPLIPSHLYAGPSASSFSSNSTRDPHRLDDKSPVAIEKIWEMLNIPDEDMQTVRLHHQASSSGSLPVPDSVCLPNYGRSASPPSPYRTAPPPGCCPDNDSLHDSVTRPLNLKSGPGALVSGAAIDNSDMHISNNTTTSSSQGPHGDISQGAVQTRSLINHAAQPNKVDMGHRPFLQPNRFGPSQSSSNPFGIGPSTFLPINRPTCSGREPLTGASTSGSQDDFLSRFSSSASRSCNGLQRAPSGPIFPSTSASFIGPLVNPFLSKRPIMNGSQPELPSGRIEPSLTGRNQTFPSMPPSQACTRVMRSASIPSNPLHPVPWVRMFRENDPVPSSAFSNPMGAAAGASIPLPPSVTTQCASASVFPFSGSTRPYVSSSLMSMNMQGSSSIANPTAAGVAGPSNNNSAQNDLRRDVSGPPTAAGTSTNNSSRTSLASARGANDVMVLGEDDDMNVVNISTPAEEEDDEPESEEASTEPSSPDDTERSSRSDKPTSAAPPAPAKSKASSSSGNDFEISCPICCDTLMDIKERRGHLVSTVCGHLFCEVCLDAAVRRTKQCPTCRRRLTKRQFHKLFI</sequence>
<feature type="compositionally biased region" description="Pro residues" evidence="5">
    <location>
        <begin position="1156"/>
        <end position="1168"/>
    </location>
</feature>
<feature type="region of interest" description="Disordered" evidence="5">
    <location>
        <begin position="1464"/>
        <end position="1509"/>
    </location>
</feature>
<protein>
    <submittedName>
        <fullName evidence="8">Uncharacterized protein LOC108667019</fullName>
    </submittedName>
</protein>
<proteinExistence type="predicted"/>
<dbReference type="GeneID" id="108667019"/>
<evidence type="ECO:0000313" key="7">
    <source>
        <dbReference type="Proteomes" id="UP000694843"/>
    </source>
</evidence>
<keyword evidence="7" id="KW-1185">Reference proteome</keyword>
<organism evidence="7 8">
    <name type="scientific">Hyalella azteca</name>
    <name type="common">Amphipod</name>
    <dbReference type="NCBI Taxonomy" id="294128"/>
    <lineage>
        <taxon>Eukaryota</taxon>
        <taxon>Metazoa</taxon>
        <taxon>Ecdysozoa</taxon>
        <taxon>Arthropoda</taxon>
        <taxon>Crustacea</taxon>
        <taxon>Multicrustacea</taxon>
        <taxon>Malacostraca</taxon>
        <taxon>Eumalacostraca</taxon>
        <taxon>Peracarida</taxon>
        <taxon>Amphipoda</taxon>
        <taxon>Senticaudata</taxon>
        <taxon>Talitrida</taxon>
        <taxon>Talitroidea</taxon>
        <taxon>Hyalellidae</taxon>
        <taxon>Hyalella</taxon>
    </lineage>
</organism>
<dbReference type="PROSITE" id="PS00518">
    <property type="entry name" value="ZF_RING_1"/>
    <property type="match status" value="1"/>
</dbReference>
<feature type="region of interest" description="Disordered" evidence="5">
    <location>
        <begin position="1531"/>
        <end position="1583"/>
    </location>
</feature>
<dbReference type="KEGG" id="hazt:108667019"/>
<feature type="compositionally biased region" description="Polar residues" evidence="5">
    <location>
        <begin position="1"/>
        <end position="13"/>
    </location>
</feature>
<accession>A0A8B7N793</accession>
<feature type="region of interest" description="Disordered" evidence="5">
    <location>
        <begin position="1"/>
        <end position="70"/>
    </location>
</feature>
<dbReference type="Proteomes" id="UP000694843">
    <property type="component" value="Unplaced"/>
</dbReference>
<feature type="compositionally biased region" description="Polar residues" evidence="5">
    <location>
        <begin position="1494"/>
        <end position="1507"/>
    </location>
</feature>
<keyword evidence="2 4" id="KW-0863">Zinc-finger</keyword>
<feature type="region of interest" description="Disordered" evidence="5">
    <location>
        <begin position="680"/>
        <end position="722"/>
    </location>
</feature>
<dbReference type="PANTHER" id="PTHR23041">
    <property type="entry name" value="RING FINGER DOMAIN-CONTAINING"/>
    <property type="match status" value="1"/>
</dbReference>
<evidence type="ECO:0000313" key="8">
    <source>
        <dbReference type="RefSeq" id="XP_018009490.1"/>
    </source>
</evidence>
<feature type="region of interest" description="Disordered" evidence="5">
    <location>
        <begin position="621"/>
        <end position="649"/>
    </location>
</feature>
<feature type="compositionally biased region" description="Polar residues" evidence="5">
    <location>
        <begin position="1203"/>
        <end position="1216"/>
    </location>
</feature>
<dbReference type="InterPro" id="IPR013083">
    <property type="entry name" value="Znf_RING/FYVE/PHD"/>
</dbReference>
<dbReference type="InterPro" id="IPR047134">
    <property type="entry name" value="RNF4"/>
</dbReference>
<feature type="compositionally biased region" description="Basic and acidic residues" evidence="5">
    <location>
        <begin position="36"/>
        <end position="45"/>
    </location>
</feature>
<dbReference type="Pfam" id="PF00097">
    <property type="entry name" value="zf-C3HC4"/>
    <property type="match status" value="1"/>
</dbReference>
<evidence type="ECO:0000256" key="2">
    <source>
        <dbReference type="ARBA" id="ARBA00022771"/>
    </source>
</evidence>
<evidence type="ECO:0000256" key="5">
    <source>
        <dbReference type="SAM" id="MobiDB-lite"/>
    </source>
</evidence>